<keyword evidence="5 8" id="KW-0238">DNA-binding</keyword>
<dbReference type="PANTHER" id="PTHR31992">
    <property type="entry name" value="DOF ZINC FINGER PROTEIN DOF1.4-RELATED"/>
    <property type="match status" value="1"/>
</dbReference>
<keyword evidence="4 9" id="KW-0805">Transcription regulation</keyword>
<dbReference type="GO" id="GO:0005634">
    <property type="term" value="C:nucleus"/>
    <property type="evidence" value="ECO:0007669"/>
    <property type="project" value="UniProtKB-SubCell"/>
</dbReference>
<dbReference type="GO" id="GO:0008270">
    <property type="term" value="F:zinc ion binding"/>
    <property type="evidence" value="ECO:0007669"/>
    <property type="project" value="UniProtKB-KW"/>
</dbReference>
<dbReference type="OrthoDB" id="696357at2759"/>
<dbReference type="Proteomes" id="UP000095767">
    <property type="component" value="Unassembled WGS sequence"/>
</dbReference>
<evidence type="ECO:0000256" key="10">
    <source>
        <dbReference type="SAM" id="MobiDB-lite"/>
    </source>
</evidence>
<dbReference type="STRING" id="888268.A0A1E5WL29"/>
<comment type="caution">
    <text evidence="12">The sequence shown here is derived from an EMBL/GenBank/DDBJ whole genome shotgun (WGS) entry which is preliminary data.</text>
</comment>
<dbReference type="InterPro" id="IPR045174">
    <property type="entry name" value="Dof"/>
</dbReference>
<feature type="compositionally biased region" description="Basic and acidic residues" evidence="10">
    <location>
        <begin position="1"/>
        <end position="11"/>
    </location>
</feature>
<evidence type="ECO:0000256" key="8">
    <source>
        <dbReference type="PROSITE-ProRule" id="PRU00071"/>
    </source>
</evidence>
<evidence type="ECO:0000256" key="4">
    <source>
        <dbReference type="ARBA" id="ARBA00023015"/>
    </source>
</evidence>
<proteinExistence type="predicted"/>
<feature type="compositionally biased region" description="Low complexity" evidence="10">
    <location>
        <begin position="100"/>
        <end position="117"/>
    </location>
</feature>
<dbReference type="PROSITE" id="PS01361">
    <property type="entry name" value="ZF_DOF_1"/>
    <property type="match status" value="1"/>
</dbReference>
<feature type="compositionally biased region" description="Low complexity" evidence="10">
    <location>
        <begin position="285"/>
        <end position="317"/>
    </location>
</feature>
<evidence type="ECO:0000256" key="7">
    <source>
        <dbReference type="ARBA" id="ARBA00023242"/>
    </source>
</evidence>
<dbReference type="GO" id="GO:0003677">
    <property type="term" value="F:DNA binding"/>
    <property type="evidence" value="ECO:0007669"/>
    <property type="project" value="UniProtKB-UniRule"/>
</dbReference>
<name>A0A1E5WL29_9POAL</name>
<keyword evidence="13" id="KW-1185">Reference proteome</keyword>
<dbReference type="InterPro" id="IPR003851">
    <property type="entry name" value="Znf_Dof"/>
</dbReference>
<dbReference type="AlphaFoldDB" id="A0A1E5WL29"/>
<evidence type="ECO:0000313" key="12">
    <source>
        <dbReference type="EMBL" id="OEL38112.1"/>
    </source>
</evidence>
<dbReference type="EMBL" id="LWDX02002955">
    <property type="protein sequence ID" value="OEL38112.1"/>
    <property type="molecule type" value="Genomic_DNA"/>
</dbReference>
<dbReference type="PANTHER" id="PTHR31992:SF316">
    <property type="entry name" value="DOF ZINC FINGER PROTEIN DOF1.2"/>
    <property type="match status" value="1"/>
</dbReference>
<comment type="function">
    <text evidence="9">Transcription factor that binds specifically to a 5'-AA[AG]G-3' consensus core sequence.</text>
</comment>
<evidence type="ECO:0000256" key="9">
    <source>
        <dbReference type="RuleBase" id="RU369094"/>
    </source>
</evidence>
<evidence type="ECO:0000256" key="3">
    <source>
        <dbReference type="ARBA" id="ARBA00022833"/>
    </source>
</evidence>
<keyword evidence="1 9" id="KW-0479">Metal-binding</keyword>
<evidence type="ECO:0000256" key="1">
    <source>
        <dbReference type="ARBA" id="ARBA00022723"/>
    </source>
</evidence>
<feature type="region of interest" description="Disordered" evidence="10">
    <location>
        <begin position="1"/>
        <end position="45"/>
    </location>
</feature>
<comment type="subcellular location">
    <subcellularLocation>
        <location evidence="8 9">Nucleus</location>
    </subcellularLocation>
</comment>
<evidence type="ECO:0000313" key="13">
    <source>
        <dbReference type="Proteomes" id="UP000095767"/>
    </source>
</evidence>
<organism evidence="12 13">
    <name type="scientific">Dichanthelium oligosanthes</name>
    <dbReference type="NCBI Taxonomy" id="888268"/>
    <lineage>
        <taxon>Eukaryota</taxon>
        <taxon>Viridiplantae</taxon>
        <taxon>Streptophyta</taxon>
        <taxon>Embryophyta</taxon>
        <taxon>Tracheophyta</taxon>
        <taxon>Spermatophyta</taxon>
        <taxon>Magnoliopsida</taxon>
        <taxon>Liliopsida</taxon>
        <taxon>Poales</taxon>
        <taxon>Poaceae</taxon>
        <taxon>PACMAD clade</taxon>
        <taxon>Panicoideae</taxon>
        <taxon>Panicodae</taxon>
        <taxon>Paniceae</taxon>
        <taxon>Dichantheliinae</taxon>
        <taxon>Dichanthelium</taxon>
    </lineage>
</organism>
<feature type="region of interest" description="Disordered" evidence="10">
    <location>
        <begin position="81"/>
        <end position="118"/>
    </location>
</feature>
<sequence length="323" mass="33851">MVASPPREEAAARNVKPKPARQQQTAASGVRESKPRPQQDQALNCPRCNSTNTKFCYYNNNSMTQPRYLCKTCRRNWTKGGTLRNVPVGGSSRKNKQQRASAAPLAPSASSSSSSGSEKVNNVITQKLMTMMPTASAMTTTADFSNILTTFMSTGSGFELPISDHHQLSMPFTPMSLLSNPNSGSGTTPLSVGMLRGGFLDGSSSNYGAALSNGMAMPFYPPPSFGPMQHWPGMGGSTTDQHTTQLVGPLMQGVEEVKPMAAVAGGGSINDGGFAAAGWAGGAVQQQVGDDGGSADNNKASSRSNTNNNGGASASRSMGYYWQ</sequence>
<evidence type="ECO:0000259" key="11">
    <source>
        <dbReference type="PROSITE" id="PS50884"/>
    </source>
</evidence>
<reference evidence="12 13" key="1">
    <citation type="submission" date="2016-09" db="EMBL/GenBank/DDBJ databases">
        <title>The draft genome of Dichanthelium oligosanthes: A C3 panicoid grass species.</title>
        <authorList>
            <person name="Studer A.J."/>
            <person name="Schnable J.C."/>
            <person name="Brutnell T.P."/>
        </authorList>
    </citation>
    <scope>NUCLEOTIDE SEQUENCE [LARGE SCALE GENOMIC DNA]</scope>
    <source>
        <strain evidence="13">cv. Kellogg 1175</strain>
        <tissue evidence="12">Leaf</tissue>
    </source>
</reference>
<evidence type="ECO:0000256" key="6">
    <source>
        <dbReference type="ARBA" id="ARBA00023163"/>
    </source>
</evidence>
<evidence type="ECO:0000256" key="2">
    <source>
        <dbReference type="ARBA" id="ARBA00022771"/>
    </source>
</evidence>
<gene>
    <name evidence="12" type="ORF">BAE44_0000868</name>
</gene>
<keyword evidence="3 9" id="KW-0862">Zinc</keyword>
<dbReference type="Pfam" id="PF02701">
    <property type="entry name" value="Zn_ribbon_Dof"/>
    <property type="match status" value="1"/>
</dbReference>
<keyword evidence="6 9" id="KW-0804">Transcription</keyword>
<feature type="region of interest" description="Disordered" evidence="10">
    <location>
        <begin position="285"/>
        <end position="323"/>
    </location>
</feature>
<protein>
    <recommendedName>
        <fullName evidence="9">Dof zinc finger protein</fullName>
    </recommendedName>
</protein>
<keyword evidence="2 8" id="KW-0863">Zinc-finger</keyword>
<accession>A0A1E5WL29</accession>
<feature type="domain" description="Dof-type" evidence="11">
    <location>
        <begin position="43"/>
        <end position="97"/>
    </location>
</feature>
<evidence type="ECO:0000256" key="5">
    <source>
        <dbReference type="ARBA" id="ARBA00023125"/>
    </source>
</evidence>
<keyword evidence="7 8" id="KW-0539">Nucleus</keyword>
<dbReference type="GO" id="GO:0003700">
    <property type="term" value="F:DNA-binding transcription factor activity"/>
    <property type="evidence" value="ECO:0007669"/>
    <property type="project" value="UniProtKB-UniRule"/>
</dbReference>
<dbReference type="PROSITE" id="PS50884">
    <property type="entry name" value="ZF_DOF_2"/>
    <property type="match status" value="1"/>
</dbReference>